<dbReference type="InterPro" id="IPR013589">
    <property type="entry name" value="Bac_transglu_N"/>
</dbReference>
<dbReference type="Pfam" id="PF01841">
    <property type="entry name" value="Transglut_core"/>
    <property type="match status" value="1"/>
</dbReference>
<name>A0A6L5Z667_9RHOB</name>
<dbReference type="Gene3D" id="3.10.620.30">
    <property type="match status" value="1"/>
</dbReference>
<comment type="caution">
    <text evidence="2">The sequence shown here is derived from an EMBL/GenBank/DDBJ whole genome shotgun (WGS) entry which is preliminary data.</text>
</comment>
<dbReference type="InterPro" id="IPR038765">
    <property type="entry name" value="Papain-like_cys_pep_sf"/>
</dbReference>
<sequence>MLYDISLRIDYSYAAPVMHARNLLRLLPNDIAGEQTVLSRQLTVDPLPSERRDFPDFFDNTTSCVAWHQPIQSFSLSLALRAERQPPPGQFDLSPPLRALPSEIAAARDLSPAAPHHFTAASRRGPVLPEFTDFARARLRPGMTVLEAVQAIGGALHAEMQFAAGATDVDTPAQDAFAARHGVCQDFSHIMIGCLRGVGIPAGYVSGFLRTYPPPGRPRLAGADAMHAWVRAWAGAEMGWIEYDPTNDQPAGADYVTIGHGRDYDDVAPVRGIVRGIVRGAGGRSTAQSVDVAVVP</sequence>
<dbReference type="SMART" id="SM00460">
    <property type="entry name" value="TGc"/>
    <property type="match status" value="1"/>
</dbReference>
<dbReference type="AlphaFoldDB" id="A0A6L5Z667"/>
<evidence type="ECO:0000313" key="3">
    <source>
        <dbReference type="Proteomes" id="UP000474957"/>
    </source>
</evidence>
<dbReference type="RefSeq" id="WP_154448667.1">
    <property type="nucleotide sequence ID" value="NZ_WIND01000020.1"/>
</dbReference>
<evidence type="ECO:0000259" key="1">
    <source>
        <dbReference type="SMART" id="SM00460"/>
    </source>
</evidence>
<gene>
    <name evidence="2" type="ORF">GE300_17985</name>
</gene>
<reference evidence="2 3" key="1">
    <citation type="submission" date="2019-10" db="EMBL/GenBank/DDBJ databases">
        <title>Cognatihalovulum marinum gen. nov. sp. nov., a new member of the family Rhodobacteraceae isolated from deep seawater of the Northwest Indian Ocean.</title>
        <authorList>
            <person name="Ruan C."/>
            <person name="Wang J."/>
            <person name="Zheng X."/>
            <person name="Song L."/>
            <person name="Zhu Y."/>
            <person name="Huang Y."/>
            <person name="Lu Z."/>
            <person name="Du W."/>
            <person name="Huang L."/>
            <person name="Dai X."/>
        </authorList>
    </citation>
    <scope>NUCLEOTIDE SEQUENCE [LARGE SCALE GENOMIC DNA]</scope>
    <source>
        <strain evidence="2 3">2CG4</strain>
    </source>
</reference>
<evidence type="ECO:0000313" key="2">
    <source>
        <dbReference type="EMBL" id="MSU91472.1"/>
    </source>
</evidence>
<proteinExistence type="predicted"/>
<protein>
    <submittedName>
        <fullName evidence="2">Transglutaminase family protein</fullName>
    </submittedName>
</protein>
<organism evidence="2 3">
    <name type="scientific">Halovulum marinum</name>
    <dbReference type="NCBI Taxonomy" id="2662447"/>
    <lineage>
        <taxon>Bacteria</taxon>
        <taxon>Pseudomonadati</taxon>
        <taxon>Pseudomonadota</taxon>
        <taxon>Alphaproteobacteria</taxon>
        <taxon>Rhodobacterales</taxon>
        <taxon>Paracoccaceae</taxon>
        <taxon>Halovulum</taxon>
    </lineage>
</organism>
<dbReference type="EMBL" id="WIND01000020">
    <property type="protein sequence ID" value="MSU91472.1"/>
    <property type="molecule type" value="Genomic_DNA"/>
</dbReference>
<dbReference type="Pfam" id="PF08379">
    <property type="entry name" value="Bact_transglu_N"/>
    <property type="match status" value="1"/>
</dbReference>
<dbReference type="InterPro" id="IPR002931">
    <property type="entry name" value="Transglutaminase-like"/>
</dbReference>
<dbReference type="SUPFAM" id="SSF54001">
    <property type="entry name" value="Cysteine proteinases"/>
    <property type="match status" value="1"/>
</dbReference>
<dbReference type="PANTHER" id="PTHR33490:SF7">
    <property type="entry name" value="BLR2979 PROTEIN"/>
    <property type="match status" value="1"/>
</dbReference>
<accession>A0A6L5Z667</accession>
<feature type="domain" description="Transglutaminase-like" evidence="1">
    <location>
        <begin position="176"/>
        <end position="247"/>
    </location>
</feature>
<dbReference type="PANTHER" id="PTHR33490">
    <property type="entry name" value="BLR5614 PROTEIN-RELATED"/>
    <property type="match status" value="1"/>
</dbReference>
<dbReference type="Proteomes" id="UP000474957">
    <property type="component" value="Unassembled WGS sequence"/>
</dbReference>
<keyword evidence="3" id="KW-1185">Reference proteome</keyword>